<gene>
    <name evidence="1" type="ORF">MCOR_53944</name>
</gene>
<organism evidence="1 2">
    <name type="scientific">Mytilus coruscus</name>
    <name type="common">Sea mussel</name>
    <dbReference type="NCBI Taxonomy" id="42192"/>
    <lineage>
        <taxon>Eukaryota</taxon>
        <taxon>Metazoa</taxon>
        <taxon>Spiralia</taxon>
        <taxon>Lophotrochozoa</taxon>
        <taxon>Mollusca</taxon>
        <taxon>Bivalvia</taxon>
        <taxon>Autobranchia</taxon>
        <taxon>Pteriomorphia</taxon>
        <taxon>Mytilida</taxon>
        <taxon>Mytiloidea</taxon>
        <taxon>Mytilidae</taxon>
        <taxon>Mytilinae</taxon>
        <taxon>Mytilus</taxon>
    </lineage>
</organism>
<dbReference type="EC" id="6.3.5.2" evidence="1"/>
<accession>A0A6J8EMK3</accession>
<name>A0A6J8EMK3_MYTCO</name>
<evidence type="ECO:0000313" key="2">
    <source>
        <dbReference type="Proteomes" id="UP000507470"/>
    </source>
</evidence>
<reference evidence="1 2" key="1">
    <citation type="submission" date="2020-06" db="EMBL/GenBank/DDBJ databases">
        <authorList>
            <person name="Li R."/>
            <person name="Bekaert M."/>
        </authorList>
    </citation>
    <scope>NUCLEOTIDE SEQUENCE [LARGE SCALE GENOMIC DNA]</scope>
    <source>
        <strain evidence="2">wild</strain>
    </source>
</reference>
<sequence length="183" mass="21070">MIKASAACMSKNVEKVSFELIDFESTVSEKGAADSLEWFKQYRKDQFANIYKREKSNIPVETANVKYHSLLNEQADSKETLKTILDKLHQGFKIGRELKHLVVVGDGKTYDILIKLKLELKDDLSGLNCERANRKHQVKLITVMNTTWKNEEPTINFTTRPYRKPIFNEPLYDGSKTTILQSV</sequence>
<evidence type="ECO:0000313" key="1">
    <source>
        <dbReference type="EMBL" id="CAC5421859.1"/>
    </source>
</evidence>
<dbReference type="GO" id="GO:0003922">
    <property type="term" value="F:GMP synthase (glutamine-hydrolyzing) activity"/>
    <property type="evidence" value="ECO:0007669"/>
    <property type="project" value="UniProtKB-EC"/>
</dbReference>
<dbReference type="AlphaFoldDB" id="A0A6J8EMK3"/>
<keyword evidence="2" id="KW-1185">Reference proteome</keyword>
<proteinExistence type="predicted"/>
<dbReference type="Proteomes" id="UP000507470">
    <property type="component" value="Unassembled WGS sequence"/>
</dbReference>
<protein>
    <submittedName>
        <fullName evidence="1">GuaA</fullName>
        <ecNumber evidence="1">6.3.5.2</ecNumber>
    </submittedName>
</protein>
<keyword evidence="1" id="KW-0436">Ligase</keyword>
<dbReference type="EMBL" id="CACVKT020009416">
    <property type="protein sequence ID" value="CAC5421859.1"/>
    <property type="molecule type" value="Genomic_DNA"/>
</dbReference>